<dbReference type="AlphaFoldDB" id="A0A501WYA8"/>
<proteinExistence type="predicted"/>
<dbReference type="Proteomes" id="UP000319255">
    <property type="component" value="Unassembled WGS sequence"/>
</dbReference>
<comment type="caution">
    <text evidence="1">The sequence shown here is derived from an EMBL/GenBank/DDBJ whole genome shotgun (WGS) entry which is preliminary data.</text>
</comment>
<organism evidence="1 2">
    <name type="scientific">Amaricoccus solimangrovi</name>
    <dbReference type="NCBI Taxonomy" id="2589815"/>
    <lineage>
        <taxon>Bacteria</taxon>
        <taxon>Pseudomonadati</taxon>
        <taxon>Pseudomonadota</taxon>
        <taxon>Alphaproteobacteria</taxon>
        <taxon>Rhodobacterales</taxon>
        <taxon>Paracoccaceae</taxon>
        <taxon>Amaricoccus</taxon>
    </lineage>
</organism>
<dbReference type="OrthoDB" id="7873757at2"/>
<evidence type="ECO:0000313" key="2">
    <source>
        <dbReference type="Proteomes" id="UP000319255"/>
    </source>
</evidence>
<evidence type="ECO:0000313" key="1">
    <source>
        <dbReference type="EMBL" id="TPE53214.1"/>
    </source>
</evidence>
<dbReference type="RefSeq" id="WP_140452836.1">
    <property type="nucleotide sequence ID" value="NZ_VFRP01000002.1"/>
</dbReference>
<protein>
    <submittedName>
        <fullName evidence="1">Uncharacterized protein</fullName>
    </submittedName>
</protein>
<name>A0A501WYA8_9RHOB</name>
<dbReference type="EMBL" id="VFRP01000002">
    <property type="protein sequence ID" value="TPE53214.1"/>
    <property type="molecule type" value="Genomic_DNA"/>
</dbReference>
<sequence>MDNPNTEILSLFREYRALMDAAGTYPNDTDEVLERLFHRPAREILDRMMALPCTCAADFAAKVIADTCEGGLLSDWETGDLWIEARDLTGYAA</sequence>
<reference evidence="1 2" key="1">
    <citation type="submission" date="2019-06" db="EMBL/GenBank/DDBJ databases">
        <title>A novel bacterium of genus Amaricoccus, isolated from marine sediment.</title>
        <authorList>
            <person name="Huang H."/>
            <person name="Mo K."/>
            <person name="Hu Y."/>
        </authorList>
    </citation>
    <scope>NUCLEOTIDE SEQUENCE [LARGE SCALE GENOMIC DNA]</scope>
    <source>
        <strain evidence="1 2">HB172011</strain>
    </source>
</reference>
<accession>A0A501WYA8</accession>
<keyword evidence="2" id="KW-1185">Reference proteome</keyword>
<gene>
    <name evidence="1" type="ORF">FJM51_04125</name>
</gene>